<dbReference type="NCBIfam" id="TIGR04056">
    <property type="entry name" value="OMP_RagA_SusC"/>
    <property type="match status" value="1"/>
</dbReference>
<evidence type="ECO:0000313" key="14">
    <source>
        <dbReference type="EMBL" id="MCD8742151.1"/>
    </source>
</evidence>
<dbReference type="InterPro" id="IPR023996">
    <property type="entry name" value="TonB-dep_OMP_SusC/RagA"/>
</dbReference>
<dbReference type="InterPro" id="IPR000531">
    <property type="entry name" value="Beta-barrel_TonB"/>
</dbReference>
<evidence type="ECO:0000256" key="1">
    <source>
        <dbReference type="ARBA" id="ARBA00004571"/>
    </source>
</evidence>
<dbReference type="InterPro" id="IPR008969">
    <property type="entry name" value="CarboxyPept-like_regulatory"/>
</dbReference>
<evidence type="ECO:0000256" key="9">
    <source>
        <dbReference type="RuleBase" id="RU003357"/>
    </source>
</evidence>
<dbReference type="InterPro" id="IPR037066">
    <property type="entry name" value="Plug_dom_sf"/>
</dbReference>
<evidence type="ECO:0000313" key="15">
    <source>
        <dbReference type="Proteomes" id="UP001199919"/>
    </source>
</evidence>
<dbReference type="Gene3D" id="2.60.40.1120">
    <property type="entry name" value="Carboxypeptidase-like, regulatory domain"/>
    <property type="match status" value="1"/>
</dbReference>
<evidence type="ECO:0000259" key="13">
    <source>
        <dbReference type="Pfam" id="PF07715"/>
    </source>
</evidence>
<dbReference type="InterPro" id="IPR036942">
    <property type="entry name" value="Beta-barrel_TonB_sf"/>
</dbReference>
<evidence type="ECO:0000256" key="3">
    <source>
        <dbReference type="ARBA" id="ARBA00022452"/>
    </source>
</evidence>
<dbReference type="Pfam" id="PF00593">
    <property type="entry name" value="TonB_dep_Rec_b-barrel"/>
    <property type="match status" value="1"/>
</dbReference>
<dbReference type="Pfam" id="PF07715">
    <property type="entry name" value="Plug"/>
    <property type="match status" value="1"/>
</dbReference>
<dbReference type="InterPro" id="IPR023997">
    <property type="entry name" value="TonB-dep_OMP_SusC/RagA_CS"/>
</dbReference>
<evidence type="ECO:0000259" key="12">
    <source>
        <dbReference type="Pfam" id="PF00593"/>
    </source>
</evidence>
<dbReference type="Gene3D" id="2.40.170.20">
    <property type="entry name" value="TonB-dependent receptor, beta-barrel domain"/>
    <property type="match status" value="1"/>
</dbReference>
<keyword evidence="3 8" id="KW-1134">Transmembrane beta strand</keyword>
<feature type="transmembrane region" description="Helical" evidence="11">
    <location>
        <begin position="23"/>
        <end position="44"/>
    </location>
</feature>
<proteinExistence type="inferred from homology"/>
<comment type="subcellular location">
    <subcellularLocation>
        <location evidence="1 8">Cell outer membrane</location>
        <topology evidence="1 8">Multi-pass membrane protein</topology>
    </subcellularLocation>
</comment>
<sequence>MQQRYLAISNQTEREYWSGSTRYLQYALNILFALIIFIPLLGVAQNQPPTINSKLNGQVLDSKTREPLPGASVQIKGTTHQVVTDGNGKFTFTTGQKFPYTLIITYIGYEKQELDATGENITINLKALTNELNEVMVVAYGTQEKRNLIGSVTKAKLDDVKALPGGSFESQLQGKVAGVQISTNTGVPGETINVRLRGATSIYGNNNPLYVIDGVFIENSSLQTYSTGGKATSPIADINPNDIESISVLKDAEATVLYGVRGANGAIIVTTKRGKFNQKPKVDLNVTQGWSKAAKLWELATGQQHAELVNENFINTGGDPAKVPFQPATAAFPNGRGNPQDQQTYDRLSQVFRTARLQNYDVSVSGGNNGSRYYFGAGYNKQESILRPIDFDRASFKANFDQKLSDKVTIGTSNTFARTFRNEGRAGDGPAGGILQAALHTPTYLSPYNEQGVLVGRAGFDNVQLLLDNYDVNSTSLRYIGNVYGEWDILPNLKFRSSFGADYNNYDESEYWNTFLLAGSPSGLATSSLGRRSSLLNEQTLTYRKKINDKHSFGVLIGNTLQSTVYSRTFAQGTGFANNSYKLISSAAVRIGTEDWSKRNLASFFAKVDYNFAGKYLFDASIRADGSSAFGDNKKWGYFPGVGAAWNVKEEDFLKDVSFLTDLKIRTSYGITGNQNGAGDFASLGLWASNSPYQGTPGTAPLQIANPDLHWERTSQFNVGLDAAFFNNRLAVEFNYYRKYTSDGIILTPLAATQGLPSYYTNGLEVSNKGFELAITSTNIKTKDFTWTTSLNVSRNINKIEKLDRPIRFGSRDLILQQEGSPLYSFWVYKELGVDPQTGNVIYEDYNGDGKITADDRQILGSIWPKFFGGFTTNLNYKSFDLGALLAFSYGNKVYNHNRFFGEAGGARDAARVIFASNVDRWQKPGDITDTPRPDGINNNNYKDGGGRWLENGSFLRLRSLTLGYTLPKALTEKAGIQNLRIYAIGANLFTVTKYTGLDPESSASSGQNEQGIDLGTPPQPRSFQLGVNVTF</sequence>
<keyword evidence="7 8" id="KW-0998">Cell outer membrane</keyword>
<dbReference type="InterPro" id="IPR039426">
    <property type="entry name" value="TonB-dep_rcpt-like"/>
</dbReference>
<evidence type="ECO:0000256" key="4">
    <source>
        <dbReference type="ARBA" id="ARBA00022692"/>
    </source>
</evidence>
<evidence type="ECO:0000256" key="6">
    <source>
        <dbReference type="ARBA" id="ARBA00023136"/>
    </source>
</evidence>
<feature type="domain" description="TonB-dependent receptor-like beta-barrel" evidence="12">
    <location>
        <begin position="459"/>
        <end position="980"/>
    </location>
</feature>
<dbReference type="Proteomes" id="UP001199919">
    <property type="component" value="Unassembled WGS sequence"/>
</dbReference>
<evidence type="ECO:0000256" key="8">
    <source>
        <dbReference type="PROSITE-ProRule" id="PRU01360"/>
    </source>
</evidence>
<keyword evidence="14" id="KW-0675">Receptor</keyword>
<evidence type="ECO:0000256" key="2">
    <source>
        <dbReference type="ARBA" id="ARBA00022448"/>
    </source>
</evidence>
<gene>
    <name evidence="14" type="ORF">LT679_16185</name>
</gene>
<feature type="domain" description="TonB-dependent receptor plug" evidence="13">
    <location>
        <begin position="145"/>
        <end position="266"/>
    </location>
</feature>
<organism evidence="14 15">
    <name type="scientific">Mucilaginibacter roseus</name>
    <dbReference type="NCBI Taxonomy" id="1528868"/>
    <lineage>
        <taxon>Bacteria</taxon>
        <taxon>Pseudomonadati</taxon>
        <taxon>Bacteroidota</taxon>
        <taxon>Sphingobacteriia</taxon>
        <taxon>Sphingobacteriales</taxon>
        <taxon>Sphingobacteriaceae</taxon>
        <taxon>Mucilaginibacter</taxon>
    </lineage>
</organism>
<keyword evidence="11" id="KW-1133">Transmembrane helix</keyword>
<dbReference type="Pfam" id="PF13715">
    <property type="entry name" value="CarbopepD_reg_2"/>
    <property type="match status" value="1"/>
</dbReference>
<dbReference type="InterPro" id="IPR012910">
    <property type="entry name" value="Plug_dom"/>
</dbReference>
<name>A0ABS8U4W3_9SPHI</name>
<dbReference type="SUPFAM" id="SSF49464">
    <property type="entry name" value="Carboxypeptidase regulatory domain-like"/>
    <property type="match status" value="1"/>
</dbReference>
<keyword evidence="5 9" id="KW-0798">TonB box</keyword>
<protein>
    <submittedName>
        <fullName evidence="14">TonB-dependent receptor</fullName>
    </submittedName>
</protein>
<keyword evidence="2 8" id="KW-0813">Transport</keyword>
<dbReference type="PROSITE" id="PS52016">
    <property type="entry name" value="TONB_DEPENDENT_REC_3"/>
    <property type="match status" value="1"/>
</dbReference>
<keyword evidence="4 8" id="KW-0812">Transmembrane</keyword>
<dbReference type="Gene3D" id="2.170.130.10">
    <property type="entry name" value="TonB-dependent receptor, plug domain"/>
    <property type="match status" value="1"/>
</dbReference>
<reference evidence="14 15" key="1">
    <citation type="submission" date="2021-12" db="EMBL/GenBank/DDBJ databases">
        <title>Mucilaginibacter roseus genome.</title>
        <authorList>
            <person name="Ferreira J.R."/>
            <person name="Newman J.D."/>
        </authorList>
    </citation>
    <scope>NUCLEOTIDE SEQUENCE [LARGE SCALE GENOMIC DNA]</scope>
    <source>
        <strain evidence="14 15">LMG 28454</strain>
    </source>
</reference>
<evidence type="ECO:0000256" key="7">
    <source>
        <dbReference type="ARBA" id="ARBA00023237"/>
    </source>
</evidence>
<evidence type="ECO:0000256" key="10">
    <source>
        <dbReference type="SAM" id="MobiDB-lite"/>
    </source>
</evidence>
<comment type="caution">
    <text evidence="14">The sequence shown here is derived from an EMBL/GenBank/DDBJ whole genome shotgun (WGS) entry which is preliminary data.</text>
</comment>
<dbReference type="EMBL" id="JAJPWV010000005">
    <property type="protein sequence ID" value="MCD8742151.1"/>
    <property type="molecule type" value="Genomic_DNA"/>
</dbReference>
<dbReference type="SUPFAM" id="SSF56935">
    <property type="entry name" value="Porins"/>
    <property type="match status" value="1"/>
</dbReference>
<keyword evidence="15" id="KW-1185">Reference proteome</keyword>
<dbReference type="RefSeq" id="WP_232178710.1">
    <property type="nucleotide sequence ID" value="NZ_JAJPWV010000005.1"/>
</dbReference>
<accession>A0ABS8U4W3</accession>
<evidence type="ECO:0000256" key="5">
    <source>
        <dbReference type="ARBA" id="ARBA00023077"/>
    </source>
</evidence>
<dbReference type="NCBIfam" id="TIGR04057">
    <property type="entry name" value="SusC_RagA_signa"/>
    <property type="match status" value="1"/>
</dbReference>
<comment type="similarity">
    <text evidence="8 9">Belongs to the TonB-dependent receptor family.</text>
</comment>
<feature type="region of interest" description="Disordered" evidence="10">
    <location>
        <begin position="1000"/>
        <end position="1022"/>
    </location>
</feature>
<keyword evidence="6 8" id="KW-0472">Membrane</keyword>
<evidence type="ECO:0000256" key="11">
    <source>
        <dbReference type="SAM" id="Phobius"/>
    </source>
</evidence>
<feature type="compositionally biased region" description="Polar residues" evidence="10">
    <location>
        <begin position="1002"/>
        <end position="1011"/>
    </location>
</feature>